<dbReference type="InterPro" id="IPR017896">
    <property type="entry name" value="4Fe4S_Fe-S-bd"/>
</dbReference>
<feature type="domain" description="4Fe-4S ferredoxin-type" evidence="1">
    <location>
        <begin position="35"/>
        <end position="64"/>
    </location>
</feature>
<dbReference type="AlphaFoldDB" id="A0AAW6TWM5"/>
<feature type="domain" description="4Fe-4S ferredoxin-type" evidence="1">
    <location>
        <begin position="5"/>
        <end position="34"/>
    </location>
</feature>
<comment type="caution">
    <text evidence="2">The sequence shown here is derived from an EMBL/GenBank/DDBJ whole genome shotgun (WGS) entry which is preliminary data.</text>
</comment>
<dbReference type="PANTHER" id="PTHR42895">
    <property type="entry name" value="IRON-SULFUR CLUSTER-BINDING PROTEIN-RELATED"/>
    <property type="match status" value="1"/>
</dbReference>
<name>A0AAW6TWM5_9BACT</name>
<dbReference type="Gene3D" id="3.30.70.20">
    <property type="match status" value="1"/>
</dbReference>
<sequence>MAVRNIVKIDEEKCNGCGQCVTACAEGAIKIINGKAKLVSETYCDGLGACLGHCPQDAITIEQREAPEFDEEATKAHLAREGKPEPAFACPGLAMHQFEAAAKAGPADDVEAPAVPSQLGHWPIQLKLVARTAPYFADADLLLAADCVPFAMGDFHQRFLKGRSVAMGCPKLDDAQFYIEKLADILGANTIRSLTVVHMEVPCCSGLTRVAREAVARSGRLNDFQDVTVSLRGDVIRSETVEVESGVASRA</sequence>
<proteinExistence type="predicted"/>
<protein>
    <submittedName>
        <fullName evidence="2">4Fe-4S binding protein</fullName>
    </submittedName>
</protein>
<keyword evidence="3" id="KW-1185">Reference proteome</keyword>
<reference evidence="2" key="1">
    <citation type="submission" date="2023-05" db="EMBL/GenBank/DDBJ databases">
        <title>Anaerotaeda fermentans gen. nov., sp. nov., a novel anaerobic planctomycete of the new family within the order Sedimentisphaerales isolated from Taman Peninsula, Russia.</title>
        <authorList>
            <person name="Khomyakova M.A."/>
            <person name="Merkel A.Y."/>
            <person name="Slobodkin A.I."/>
        </authorList>
    </citation>
    <scope>NUCLEOTIDE SEQUENCE</scope>
    <source>
        <strain evidence="2">M17dextr</strain>
    </source>
</reference>
<dbReference type="SUPFAM" id="SSF54862">
    <property type="entry name" value="4Fe-4S ferredoxins"/>
    <property type="match status" value="1"/>
</dbReference>
<accession>A0AAW6TWM5</accession>
<dbReference type="InterPro" id="IPR052911">
    <property type="entry name" value="Corrinoid_activation_enz"/>
</dbReference>
<dbReference type="PANTHER" id="PTHR42895:SF1">
    <property type="entry name" value="IRON-SULFUR CLUSTER PROTEIN"/>
    <property type="match status" value="1"/>
</dbReference>
<evidence type="ECO:0000313" key="3">
    <source>
        <dbReference type="Proteomes" id="UP001431776"/>
    </source>
</evidence>
<organism evidence="2 3">
    <name type="scientific">Anaerobaca lacustris</name>
    <dbReference type="NCBI Taxonomy" id="3044600"/>
    <lineage>
        <taxon>Bacteria</taxon>
        <taxon>Pseudomonadati</taxon>
        <taxon>Planctomycetota</taxon>
        <taxon>Phycisphaerae</taxon>
        <taxon>Sedimentisphaerales</taxon>
        <taxon>Anaerobacaceae</taxon>
        <taxon>Anaerobaca</taxon>
    </lineage>
</organism>
<evidence type="ECO:0000259" key="1">
    <source>
        <dbReference type="PROSITE" id="PS51379"/>
    </source>
</evidence>
<dbReference type="Proteomes" id="UP001431776">
    <property type="component" value="Unassembled WGS sequence"/>
</dbReference>
<dbReference type="Pfam" id="PF12837">
    <property type="entry name" value="Fer4_6"/>
    <property type="match status" value="1"/>
</dbReference>
<dbReference type="EMBL" id="JASCXX010000008">
    <property type="protein sequence ID" value="MDI6449020.1"/>
    <property type="molecule type" value="Genomic_DNA"/>
</dbReference>
<gene>
    <name evidence="2" type="ORF">QJ522_08195</name>
</gene>
<dbReference type="RefSeq" id="WP_349244429.1">
    <property type="nucleotide sequence ID" value="NZ_JASCXX010000008.1"/>
</dbReference>
<dbReference type="PROSITE" id="PS51379">
    <property type="entry name" value="4FE4S_FER_2"/>
    <property type="match status" value="2"/>
</dbReference>
<evidence type="ECO:0000313" key="2">
    <source>
        <dbReference type="EMBL" id="MDI6449020.1"/>
    </source>
</evidence>